<reference evidence="2 3" key="1">
    <citation type="submission" date="2021-06" db="EMBL/GenBank/DDBJ databases">
        <title>Rhodobacteraceae bacterium strain HSP-20.</title>
        <authorList>
            <person name="Chen W.-M."/>
        </authorList>
    </citation>
    <scope>NUCLEOTIDE SEQUENCE [LARGE SCALE GENOMIC DNA]</scope>
    <source>
        <strain evidence="2 3">HSP-20</strain>
    </source>
</reference>
<dbReference type="InterPro" id="IPR051932">
    <property type="entry name" value="Bact_StressResp_Reg"/>
</dbReference>
<comment type="caution">
    <text evidence="2">The sequence shown here is derived from an EMBL/GenBank/DDBJ whole genome shotgun (WGS) entry which is preliminary data.</text>
</comment>
<dbReference type="InterPro" id="IPR002645">
    <property type="entry name" value="STAS_dom"/>
</dbReference>
<organism evidence="2 3">
    <name type="scientific">Paragemmobacter amnigenus</name>
    <dbReference type="NCBI Taxonomy" id="2852097"/>
    <lineage>
        <taxon>Bacteria</taxon>
        <taxon>Pseudomonadati</taxon>
        <taxon>Pseudomonadota</taxon>
        <taxon>Alphaproteobacteria</taxon>
        <taxon>Rhodobacterales</taxon>
        <taxon>Paracoccaceae</taxon>
        <taxon>Paragemmobacter</taxon>
    </lineage>
</organism>
<evidence type="ECO:0000313" key="2">
    <source>
        <dbReference type="EMBL" id="MBU9697537.1"/>
    </source>
</evidence>
<dbReference type="EMBL" id="JAAATX020000004">
    <property type="protein sequence ID" value="MBU9697537.1"/>
    <property type="molecule type" value="Genomic_DNA"/>
</dbReference>
<name>A0ABS6J1X7_9RHOB</name>
<dbReference type="SUPFAM" id="SSF52091">
    <property type="entry name" value="SpoIIaa-like"/>
    <property type="match status" value="1"/>
</dbReference>
<dbReference type="Proteomes" id="UP000731907">
    <property type="component" value="Unassembled WGS sequence"/>
</dbReference>
<dbReference type="Gene3D" id="3.30.750.24">
    <property type="entry name" value="STAS domain"/>
    <property type="match status" value="1"/>
</dbReference>
<keyword evidence="3" id="KW-1185">Reference proteome</keyword>
<dbReference type="Pfam" id="PF01740">
    <property type="entry name" value="STAS"/>
    <property type="match status" value="1"/>
</dbReference>
<evidence type="ECO:0000313" key="3">
    <source>
        <dbReference type="Proteomes" id="UP000731907"/>
    </source>
</evidence>
<feature type="domain" description="STAS" evidence="1">
    <location>
        <begin position="14"/>
        <end position="125"/>
    </location>
</feature>
<evidence type="ECO:0000259" key="1">
    <source>
        <dbReference type="PROSITE" id="PS50801"/>
    </source>
</evidence>
<sequence>MSGRQDHRQMQGDRSVVRTRVNDCLVITAPPDLGQGRLQELERLTIDALCEQKATAVIFELTGVNYMDVQEFHDLRTVATLVRHLGARTVFVGLRPGIISHLVKSDADISGIQGALGLDDALALFAV</sequence>
<dbReference type="PANTHER" id="PTHR33745:SF1">
    <property type="entry name" value="RSBT ANTAGONIST PROTEIN RSBS"/>
    <property type="match status" value="1"/>
</dbReference>
<dbReference type="PANTHER" id="PTHR33745">
    <property type="entry name" value="RSBT ANTAGONIST PROTEIN RSBS-RELATED"/>
    <property type="match status" value="1"/>
</dbReference>
<proteinExistence type="predicted"/>
<dbReference type="InterPro" id="IPR036513">
    <property type="entry name" value="STAS_dom_sf"/>
</dbReference>
<gene>
    <name evidence="2" type="ORF">GU927_006720</name>
</gene>
<protein>
    <submittedName>
        <fullName evidence="2">STAS domain-containing protein</fullName>
    </submittedName>
</protein>
<dbReference type="RefSeq" id="WP_161761585.1">
    <property type="nucleotide sequence ID" value="NZ_JAAATX020000004.1"/>
</dbReference>
<dbReference type="PROSITE" id="PS50801">
    <property type="entry name" value="STAS"/>
    <property type="match status" value="1"/>
</dbReference>
<accession>A0ABS6J1X7</accession>